<feature type="domain" description="NAD-dependent epimerase/dehydratase" evidence="3">
    <location>
        <begin position="8"/>
        <end position="254"/>
    </location>
</feature>
<evidence type="ECO:0000313" key="5">
    <source>
        <dbReference type="Proteomes" id="UP000051952"/>
    </source>
</evidence>
<dbReference type="Gene3D" id="3.40.50.720">
    <property type="entry name" value="NAD(P)-binding Rossmann-like Domain"/>
    <property type="match status" value="1"/>
</dbReference>
<protein>
    <submittedName>
        <fullName evidence="4">Epimerase-like protein, putative</fullName>
    </submittedName>
</protein>
<sequence>MASHDKPICVTGANGFIAGHIVELLLREGHTVHATVRDPSNAKNRFLLNIADRVGASANLRIFKADLLAEKSFDEAVKGCGVVIHAAAVVVLRVDDPVNDLIKPCVVGVENVVGACLRHNVPKLVYTSSVGTIACHDDFRPLHLRGTPFTEEMWLTHTTPTYASYNYAKIAAERRLNEMWPQDRKLVSILPSWCVGPQQNDQVTTSNQVIKLVANKETPLLPRLYFDMVDVRDVARAHVLAATTDMFPNGRYNVSGNRNNSLSTVAEMMNAAVPGLNSTTRMAPYALLWLKSWVDKRISTQMLRERTEQWAPISNEKVRQAGFTYRYTNLVESLRDAVDSFRTYGIIQDSK</sequence>
<accession>A0A0S4ITX8</accession>
<dbReference type="FunFam" id="3.40.50.720:FF:000085">
    <property type="entry name" value="Dihydroflavonol reductase"/>
    <property type="match status" value="1"/>
</dbReference>
<dbReference type="Pfam" id="PF01370">
    <property type="entry name" value="Epimerase"/>
    <property type="match status" value="1"/>
</dbReference>
<dbReference type="Proteomes" id="UP000051952">
    <property type="component" value="Unassembled WGS sequence"/>
</dbReference>
<reference evidence="5" key="1">
    <citation type="submission" date="2015-09" db="EMBL/GenBank/DDBJ databases">
        <authorList>
            <consortium name="Pathogen Informatics"/>
        </authorList>
    </citation>
    <scope>NUCLEOTIDE SEQUENCE [LARGE SCALE GENOMIC DNA]</scope>
    <source>
        <strain evidence="5">Lake Konstanz</strain>
    </source>
</reference>
<comment type="similarity">
    <text evidence="2">Belongs to the NAD(P)-dependent epimerase/dehydratase family. Dihydroflavonol-4-reductase subfamily.</text>
</comment>
<dbReference type="OMA" id="QGQMKEK"/>
<dbReference type="SUPFAM" id="SSF51735">
    <property type="entry name" value="NAD(P)-binding Rossmann-fold domains"/>
    <property type="match status" value="1"/>
</dbReference>
<dbReference type="PANTHER" id="PTHR10366:SF564">
    <property type="entry name" value="STEROL-4-ALPHA-CARBOXYLATE 3-DEHYDROGENASE, DECARBOXYLATING"/>
    <property type="match status" value="1"/>
</dbReference>
<evidence type="ECO:0000256" key="2">
    <source>
        <dbReference type="ARBA" id="ARBA00023445"/>
    </source>
</evidence>
<evidence type="ECO:0000256" key="1">
    <source>
        <dbReference type="ARBA" id="ARBA00023002"/>
    </source>
</evidence>
<dbReference type="InterPro" id="IPR050425">
    <property type="entry name" value="NAD(P)_dehydrat-like"/>
</dbReference>
<organism evidence="4 5">
    <name type="scientific">Bodo saltans</name>
    <name type="common">Flagellated protozoan</name>
    <dbReference type="NCBI Taxonomy" id="75058"/>
    <lineage>
        <taxon>Eukaryota</taxon>
        <taxon>Discoba</taxon>
        <taxon>Euglenozoa</taxon>
        <taxon>Kinetoplastea</taxon>
        <taxon>Metakinetoplastina</taxon>
        <taxon>Eubodonida</taxon>
        <taxon>Bodonidae</taxon>
        <taxon>Bodo</taxon>
    </lineage>
</organism>
<dbReference type="PANTHER" id="PTHR10366">
    <property type="entry name" value="NAD DEPENDENT EPIMERASE/DEHYDRATASE"/>
    <property type="match status" value="1"/>
</dbReference>
<dbReference type="OrthoDB" id="2735536at2759"/>
<dbReference type="EMBL" id="CYKH01000276">
    <property type="protein sequence ID" value="CUF25906.1"/>
    <property type="molecule type" value="Genomic_DNA"/>
</dbReference>
<keyword evidence="5" id="KW-1185">Reference proteome</keyword>
<dbReference type="AlphaFoldDB" id="A0A0S4ITX8"/>
<name>A0A0S4ITX8_BODSA</name>
<dbReference type="VEuPathDB" id="TriTrypDB:BSAL_60750"/>
<proteinExistence type="inferred from homology"/>
<keyword evidence="1" id="KW-0560">Oxidoreductase</keyword>
<dbReference type="InterPro" id="IPR001509">
    <property type="entry name" value="Epimerase_deHydtase"/>
</dbReference>
<gene>
    <name evidence="4" type="ORF">BSAL_60750</name>
</gene>
<evidence type="ECO:0000313" key="4">
    <source>
        <dbReference type="EMBL" id="CUF25906.1"/>
    </source>
</evidence>
<dbReference type="InterPro" id="IPR036291">
    <property type="entry name" value="NAD(P)-bd_dom_sf"/>
</dbReference>
<dbReference type="GO" id="GO:0016616">
    <property type="term" value="F:oxidoreductase activity, acting on the CH-OH group of donors, NAD or NADP as acceptor"/>
    <property type="evidence" value="ECO:0007669"/>
    <property type="project" value="TreeGrafter"/>
</dbReference>
<evidence type="ECO:0000259" key="3">
    <source>
        <dbReference type="Pfam" id="PF01370"/>
    </source>
</evidence>